<gene>
    <name evidence="1" type="ORF">QSP1433_LOCUS1156</name>
</gene>
<accession>A0A7S2R9R9</accession>
<sequence length="1113" mass="124934">MANPVREDDEVRADPRQDGVRCMWLNAPNVIVPDFVPRVLDGALVADVPLAVVCWRLVGSKFMASTVLMRAISNILGRYSDRGGCSRGGWMFMSTSLFTTVNLLHVRLTSGNKGIKRLTQWLVAFLGVAQLGTWSLANPKTLLGVVFRGCWLFVLGVYCLIAKKLGLGGSFLLRKVDFPASPGEVSKDWVEKCLQTAGTDTTGLTSISVSPLSCAPGSGSSRELAQGFIGETARITVEYDEESHEKESRVRSLVGKFPTRNMLQRFKMRNVGVYFRETMFYSSVAHKLREWNDGLLGTQLKVPRTFAVNFDDGRSDFVILMEDCAPFVSGDERVGATWQQACSVAARYARFHSIHWSNSLSELEQNHKLNWVGCFDWLELHPMIVQQVFENGLGDLMSQERFSRLLSPEVQRTLKLFSKNIPAVLDHFKCGPMTFVHADARMENMLFPKELDSYAQDEVCHGGLVYDDIYDRRGVNWSVVDWQTCCKGVGIQDLAYFIAMDLTVAADAGTKCDEILVEYYYRELGKCLRLRGVEDLSLSYSFEQCWEDYKLAMLIAIIVPIAVMTEDSLGCANQDRAQAVRESMLSRCVKSLERLDVAAILNRVLEGTFESRSMGGALSNYTLMEDRLLRAEQDDIAIVLKGATPDDELLGHFNDSSIHDLPKGTNVQPGSGRRDAYDRWFLNGYDIHGKYFFAAALGVYPGRRVVDASFSCVIDGIQHNIRASRKLSEEEWPQYDYENDKSRCSPPSFIAESQVGPISISVLKPLESVRLTVTLPGEILVDLVFEARYSPQMEPHYDQTKPHIGEFNYDRLTQLIKWKGSITIAKQTIQVCDWWGTRDRSWGRRPHPVADHSRPSNLRRNAIVASAQCRKVLNCLMKKWSPQFYWIWCPINLEFGAITYHSQQDVEGKVENGAAHIFGDPFNGSVSYPDTRTVQIPTSREGAFQEVEVVGSEKNDETFEGSFLSATKETQYSLFGKVEAGGHSLRYFPGTRHAKDVTIILALPDGRRVTLSCEPLFPFFMSGVGYNHPTWGHGIDHGADLCIHVDHLHTEMVDRNDPLYWHIQEVCRITATVHSKEAAPDDPPIATSYGIGCIEQLIVGPHQPSGFTSLYDV</sequence>
<evidence type="ECO:0000313" key="1">
    <source>
        <dbReference type="EMBL" id="CAD9664827.1"/>
    </source>
</evidence>
<evidence type="ECO:0008006" key="2">
    <source>
        <dbReference type="Google" id="ProtNLM"/>
    </source>
</evidence>
<dbReference type="AlphaFoldDB" id="A0A7S2R9R9"/>
<dbReference type="Gene3D" id="3.90.1200.10">
    <property type="match status" value="1"/>
</dbReference>
<dbReference type="InterPro" id="IPR004119">
    <property type="entry name" value="EcKL"/>
</dbReference>
<proteinExistence type="predicted"/>
<organism evidence="1">
    <name type="scientific">Mucochytrium quahogii</name>
    <dbReference type="NCBI Taxonomy" id="96639"/>
    <lineage>
        <taxon>Eukaryota</taxon>
        <taxon>Sar</taxon>
        <taxon>Stramenopiles</taxon>
        <taxon>Bigyra</taxon>
        <taxon>Labyrinthulomycetes</taxon>
        <taxon>Thraustochytrida</taxon>
        <taxon>Thraustochytriidae</taxon>
        <taxon>Mucochytrium</taxon>
    </lineage>
</organism>
<dbReference type="Pfam" id="PF02958">
    <property type="entry name" value="EcKL"/>
    <property type="match status" value="1"/>
</dbReference>
<dbReference type="PANTHER" id="PTHR11012:SF30">
    <property type="entry name" value="PROTEIN KINASE-LIKE DOMAIN-CONTAINING"/>
    <property type="match status" value="1"/>
</dbReference>
<reference evidence="1" key="1">
    <citation type="submission" date="2021-01" db="EMBL/GenBank/DDBJ databases">
        <authorList>
            <person name="Corre E."/>
            <person name="Pelletier E."/>
            <person name="Niang G."/>
            <person name="Scheremetjew M."/>
            <person name="Finn R."/>
            <person name="Kale V."/>
            <person name="Holt S."/>
            <person name="Cochrane G."/>
            <person name="Meng A."/>
            <person name="Brown T."/>
            <person name="Cohen L."/>
        </authorList>
    </citation>
    <scope>NUCLEOTIDE SEQUENCE</scope>
    <source>
        <strain evidence="1">NY070348D</strain>
    </source>
</reference>
<name>A0A7S2R9R9_9STRA</name>
<dbReference type="PANTHER" id="PTHR11012">
    <property type="entry name" value="PROTEIN KINASE-LIKE DOMAIN-CONTAINING"/>
    <property type="match status" value="1"/>
</dbReference>
<dbReference type="InterPro" id="IPR011009">
    <property type="entry name" value="Kinase-like_dom_sf"/>
</dbReference>
<protein>
    <recommendedName>
        <fullName evidence="2">CHK kinase-like domain-containing protein</fullName>
    </recommendedName>
</protein>
<dbReference type="EMBL" id="HBHK01001894">
    <property type="protein sequence ID" value="CAD9664827.1"/>
    <property type="molecule type" value="Transcribed_RNA"/>
</dbReference>
<dbReference type="SUPFAM" id="SSF56112">
    <property type="entry name" value="Protein kinase-like (PK-like)"/>
    <property type="match status" value="1"/>
</dbReference>